<proteinExistence type="predicted"/>
<dbReference type="SUPFAM" id="SSF53448">
    <property type="entry name" value="Nucleotide-diphospho-sugar transferases"/>
    <property type="match status" value="1"/>
</dbReference>
<evidence type="ECO:0000313" key="2">
    <source>
        <dbReference type="Proteomes" id="UP000012249"/>
    </source>
</evidence>
<protein>
    <submittedName>
        <fullName evidence="1">Nucleotide-diphospho-sugar transferase</fullName>
    </submittedName>
</protein>
<accession>N1UEF7</accession>
<sequence>MKYLCTLFDFNYLPLGLSLYESVMRHFGDFHLWVLAMDDKTYTFFKENSFDHVTILSLRDIESEDVLTAKWNRTWQEYCWTLSPVLPSYVLAKNPNIDHITYLDSDIYFFPMWNRFMMKSENNP</sequence>
<comment type="caution">
    <text evidence="1">The sequence shown here is derived from an EMBL/GenBank/DDBJ whole genome shotgun (WGS) entry which is preliminary data.</text>
</comment>
<organism evidence="1 2">
    <name type="scientific">Leptospira weilii str. Ecochallenge</name>
    <dbReference type="NCBI Taxonomy" id="1049986"/>
    <lineage>
        <taxon>Bacteria</taxon>
        <taxon>Pseudomonadati</taxon>
        <taxon>Spirochaetota</taxon>
        <taxon>Spirochaetia</taxon>
        <taxon>Leptospirales</taxon>
        <taxon>Leptospiraceae</taxon>
        <taxon>Leptospira</taxon>
    </lineage>
</organism>
<reference evidence="1 2" key="1">
    <citation type="submission" date="2013-02" db="EMBL/GenBank/DDBJ databases">
        <authorList>
            <person name="Harkins D.M."/>
            <person name="Durkin A.S."/>
            <person name="Brinkac L.M."/>
            <person name="Haft D.H."/>
            <person name="Selengut J.D."/>
            <person name="Sanka R."/>
            <person name="DePew J."/>
            <person name="Purushe J."/>
            <person name="Haake D.A."/>
            <person name="Matsunaga J."/>
            <person name="Vinetz J.M."/>
            <person name="Sutton G.G."/>
            <person name="Nierman W.C."/>
            <person name="Fouts D.E."/>
        </authorList>
    </citation>
    <scope>NUCLEOTIDE SEQUENCE [LARGE SCALE GENOMIC DNA]</scope>
    <source>
        <strain evidence="1 2">Ecochallenge</strain>
    </source>
</reference>
<dbReference type="Proteomes" id="UP000012249">
    <property type="component" value="Unassembled WGS sequence"/>
</dbReference>
<dbReference type="EMBL" id="AHMI02000164">
    <property type="protein sequence ID" value="EMY14410.1"/>
    <property type="molecule type" value="Genomic_DNA"/>
</dbReference>
<dbReference type="GO" id="GO:0016740">
    <property type="term" value="F:transferase activity"/>
    <property type="evidence" value="ECO:0007669"/>
    <property type="project" value="UniProtKB-KW"/>
</dbReference>
<evidence type="ECO:0000313" key="1">
    <source>
        <dbReference type="EMBL" id="EMY14410.1"/>
    </source>
</evidence>
<gene>
    <name evidence="1" type="ORF">LEP1GSC043_0064</name>
</gene>
<dbReference type="InterPro" id="IPR029044">
    <property type="entry name" value="Nucleotide-diphossugar_trans"/>
</dbReference>
<dbReference type="AlphaFoldDB" id="N1UEF7"/>
<keyword evidence="1" id="KW-0808">Transferase</keyword>
<name>N1UEF7_9LEPT</name>